<evidence type="ECO:0000256" key="17">
    <source>
        <dbReference type="ARBA" id="ARBA00048623"/>
    </source>
</evidence>
<evidence type="ECO:0000256" key="4">
    <source>
        <dbReference type="ARBA" id="ARBA00010561"/>
    </source>
</evidence>
<dbReference type="Pfam" id="PF02654">
    <property type="entry name" value="CobS"/>
    <property type="match status" value="1"/>
</dbReference>
<sequence>MKFIRHYILAIQFFTRIPIGRRMADWIGFDQTMLRASAAHLPGVGWIVGMLTALIFCASFMALPDVPAGPWVAALLSTVAGVMITGAFHEDGLADLSDGLGGSFDRDRALEIMKDSRVGTYGAIALVLALLSKVALLALLGQVDIFVASLALFAAHVTSRLAPLLVMCTLPHVGDAPVSKTKSIAGAISVQSLLAGFVWWAVAMALVWWWAPGSEWAPGIVGALIGFLLVRNLLSRRLQGFTGDGLGAAQQVCEIAFYLGLALAVGRL</sequence>
<evidence type="ECO:0000313" key="20">
    <source>
        <dbReference type="EMBL" id="MDI7922399.1"/>
    </source>
</evidence>
<keyword evidence="12 19" id="KW-1133">Transmembrane helix</keyword>
<feature type="transmembrane region" description="Helical" evidence="19">
    <location>
        <begin position="68"/>
        <end position="88"/>
    </location>
</feature>
<reference evidence="20" key="1">
    <citation type="submission" date="2022-03" db="EMBL/GenBank/DDBJ databases">
        <title>Fererhizobium litorale gen. nov., sp. nov., isolated from sandy sediments of the Sea of Japan seashore.</title>
        <authorList>
            <person name="Romanenko L."/>
            <person name="Kurilenko V."/>
            <person name="Otstavnykh N."/>
            <person name="Svetashev V."/>
            <person name="Tekutyeva L."/>
            <person name="Isaeva M."/>
            <person name="Mikhailov V."/>
        </authorList>
    </citation>
    <scope>NUCLEOTIDE SEQUENCE</scope>
    <source>
        <strain evidence="20">KMM 9576</strain>
    </source>
</reference>
<evidence type="ECO:0000256" key="18">
    <source>
        <dbReference type="ARBA" id="ARBA00049504"/>
    </source>
</evidence>
<evidence type="ECO:0000256" key="11">
    <source>
        <dbReference type="ARBA" id="ARBA00022842"/>
    </source>
</evidence>
<dbReference type="PANTHER" id="PTHR34148:SF1">
    <property type="entry name" value="ADENOSYLCOBINAMIDE-GDP RIBAZOLETRANSFERASE"/>
    <property type="match status" value="1"/>
</dbReference>
<protein>
    <recommendedName>
        <fullName evidence="6 19">Adenosylcobinamide-GDP ribazoletransferase</fullName>
        <ecNumber evidence="5 19">2.7.8.26</ecNumber>
    </recommendedName>
    <alternativeName>
        <fullName evidence="16 19">Cobalamin synthase</fullName>
    </alternativeName>
    <alternativeName>
        <fullName evidence="15 19">Cobalamin-5'-phosphate synthase</fullName>
    </alternativeName>
</protein>
<comment type="pathway">
    <text evidence="3 19">Cofactor biosynthesis; adenosylcobalamin biosynthesis; adenosylcobalamin from cob(II)yrinate a,c-diamide: step 7/7.</text>
</comment>
<dbReference type="PANTHER" id="PTHR34148">
    <property type="entry name" value="ADENOSYLCOBINAMIDE-GDP RIBAZOLETRANSFERASE"/>
    <property type="match status" value="1"/>
</dbReference>
<dbReference type="RefSeq" id="WP_311786650.1">
    <property type="nucleotide sequence ID" value="NZ_JALDYY010000005.1"/>
</dbReference>
<dbReference type="HAMAP" id="MF_00719">
    <property type="entry name" value="CobS"/>
    <property type="match status" value="1"/>
</dbReference>
<evidence type="ECO:0000256" key="5">
    <source>
        <dbReference type="ARBA" id="ARBA00013200"/>
    </source>
</evidence>
<evidence type="ECO:0000256" key="1">
    <source>
        <dbReference type="ARBA" id="ARBA00001946"/>
    </source>
</evidence>
<evidence type="ECO:0000256" key="3">
    <source>
        <dbReference type="ARBA" id="ARBA00004663"/>
    </source>
</evidence>
<dbReference type="GO" id="GO:0005886">
    <property type="term" value="C:plasma membrane"/>
    <property type="evidence" value="ECO:0007669"/>
    <property type="project" value="UniProtKB-SubCell"/>
</dbReference>
<dbReference type="GO" id="GO:0008818">
    <property type="term" value="F:cobalamin 5'-phosphate synthase activity"/>
    <property type="evidence" value="ECO:0007669"/>
    <property type="project" value="UniProtKB-UniRule"/>
</dbReference>
<accession>A0AAE3QFT7</accession>
<feature type="transmembrane region" description="Helical" evidence="19">
    <location>
        <begin position="43"/>
        <end position="62"/>
    </location>
</feature>
<evidence type="ECO:0000256" key="13">
    <source>
        <dbReference type="ARBA" id="ARBA00023136"/>
    </source>
</evidence>
<keyword evidence="9 19" id="KW-0808">Transferase</keyword>
<keyword evidence="7 19" id="KW-1003">Cell membrane</keyword>
<gene>
    <name evidence="19" type="primary">cobS</name>
    <name evidence="20" type="ORF">MRS75_09910</name>
</gene>
<comment type="cofactor">
    <cofactor evidence="1 19">
        <name>Mg(2+)</name>
        <dbReference type="ChEBI" id="CHEBI:18420"/>
    </cofactor>
</comment>
<evidence type="ECO:0000256" key="10">
    <source>
        <dbReference type="ARBA" id="ARBA00022692"/>
    </source>
</evidence>
<dbReference type="Proteomes" id="UP001161580">
    <property type="component" value="Unassembled WGS sequence"/>
</dbReference>
<keyword evidence="21" id="KW-1185">Reference proteome</keyword>
<evidence type="ECO:0000256" key="16">
    <source>
        <dbReference type="ARBA" id="ARBA00032853"/>
    </source>
</evidence>
<organism evidence="20 21">
    <name type="scientific">Ferirhizobium litorale</name>
    <dbReference type="NCBI Taxonomy" id="2927786"/>
    <lineage>
        <taxon>Bacteria</taxon>
        <taxon>Pseudomonadati</taxon>
        <taxon>Pseudomonadota</taxon>
        <taxon>Alphaproteobacteria</taxon>
        <taxon>Hyphomicrobiales</taxon>
        <taxon>Rhizobiaceae</taxon>
        <taxon>Ferirhizobium</taxon>
    </lineage>
</organism>
<evidence type="ECO:0000256" key="2">
    <source>
        <dbReference type="ARBA" id="ARBA00004651"/>
    </source>
</evidence>
<dbReference type="AlphaFoldDB" id="A0AAE3QFT7"/>
<keyword evidence="10 19" id="KW-0812">Transmembrane</keyword>
<keyword evidence="8 19" id="KW-0169">Cobalamin biosynthesis</keyword>
<feature type="transmembrane region" description="Helical" evidence="19">
    <location>
        <begin position="145"/>
        <end position="166"/>
    </location>
</feature>
<keyword evidence="11 19" id="KW-0460">Magnesium</keyword>
<comment type="function">
    <text evidence="14 19">Joins adenosylcobinamide-GDP and alpha-ribazole to generate adenosylcobalamin (Ado-cobalamin). Also synthesizes adenosylcobalamin 5'-phosphate from adenosylcobinamide-GDP and alpha-ribazole 5'-phosphate.</text>
</comment>
<evidence type="ECO:0000313" key="21">
    <source>
        <dbReference type="Proteomes" id="UP001161580"/>
    </source>
</evidence>
<keyword evidence="13 19" id="KW-0472">Membrane</keyword>
<dbReference type="GO" id="GO:0009236">
    <property type="term" value="P:cobalamin biosynthetic process"/>
    <property type="evidence" value="ECO:0007669"/>
    <property type="project" value="UniProtKB-UniRule"/>
</dbReference>
<evidence type="ECO:0000256" key="8">
    <source>
        <dbReference type="ARBA" id="ARBA00022573"/>
    </source>
</evidence>
<evidence type="ECO:0000256" key="14">
    <source>
        <dbReference type="ARBA" id="ARBA00025228"/>
    </source>
</evidence>
<evidence type="ECO:0000256" key="15">
    <source>
        <dbReference type="ARBA" id="ARBA00032605"/>
    </source>
</evidence>
<evidence type="ECO:0000256" key="7">
    <source>
        <dbReference type="ARBA" id="ARBA00022475"/>
    </source>
</evidence>
<comment type="catalytic activity">
    <reaction evidence="18 19">
        <text>alpha-ribazole 5'-phosphate + adenosylcob(III)inamide-GDP = adenosylcob(III)alamin 5'-phosphate + GMP + H(+)</text>
        <dbReference type="Rhea" id="RHEA:23560"/>
        <dbReference type="ChEBI" id="CHEBI:15378"/>
        <dbReference type="ChEBI" id="CHEBI:57918"/>
        <dbReference type="ChEBI" id="CHEBI:58115"/>
        <dbReference type="ChEBI" id="CHEBI:60487"/>
        <dbReference type="ChEBI" id="CHEBI:60493"/>
        <dbReference type="EC" id="2.7.8.26"/>
    </reaction>
</comment>
<dbReference type="InterPro" id="IPR003805">
    <property type="entry name" value="CobS"/>
</dbReference>
<comment type="subcellular location">
    <subcellularLocation>
        <location evidence="2 19">Cell membrane</location>
        <topology evidence="2 19">Multi-pass membrane protein</topology>
    </subcellularLocation>
</comment>
<feature type="transmembrane region" description="Helical" evidence="19">
    <location>
        <begin position="187"/>
        <end position="210"/>
    </location>
</feature>
<name>A0AAE3QFT7_9HYPH</name>
<dbReference type="GO" id="GO:0051073">
    <property type="term" value="F:adenosylcobinamide-GDP ribazoletransferase activity"/>
    <property type="evidence" value="ECO:0007669"/>
    <property type="project" value="UniProtKB-UniRule"/>
</dbReference>
<comment type="similarity">
    <text evidence="4 19">Belongs to the CobS family.</text>
</comment>
<feature type="transmembrane region" description="Helical" evidence="19">
    <location>
        <begin position="118"/>
        <end position="139"/>
    </location>
</feature>
<dbReference type="EC" id="2.7.8.26" evidence="5 19"/>
<evidence type="ECO:0000256" key="9">
    <source>
        <dbReference type="ARBA" id="ARBA00022679"/>
    </source>
</evidence>
<feature type="transmembrane region" description="Helical" evidence="19">
    <location>
        <begin position="216"/>
        <end position="234"/>
    </location>
</feature>
<proteinExistence type="inferred from homology"/>
<dbReference type="EMBL" id="JALDYZ010000004">
    <property type="protein sequence ID" value="MDI7922399.1"/>
    <property type="molecule type" value="Genomic_DNA"/>
</dbReference>
<comment type="caution">
    <text evidence="20">The sequence shown here is derived from an EMBL/GenBank/DDBJ whole genome shotgun (WGS) entry which is preliminary data.</text>
</comment>
<evidence type="ECO:0000256" key="6">
    <source>
        <dbReference type="ARBA" id="ARBA00015850"/>
    </source>
</evidence>
<comment type="catalytic activity">
    <reaction evidence="17 19">
        <text>alpha-ribazole + adenosylcob(III)inamide-GDP = adenosylcob(III)alamin + GMP + H(+)</text>
        <dbReference type="Rhea" id="RHEA:16049"/>
        <dbReference type="ChEBI" id="CHEBI:10329"/>
        <dbReference type="ChEBI" id="CHEBI:15378"/>
        <dbReference type="ChEBI" id="CHEBI:18408"/>
        <dbReference type="ChEBI" id="CHEBI:58115"/>
        <dbReference type="ChEBI" id="CHEBI:60487"/>
        <dbReference type="EC" id="2.7.8.26"/>
    </reaction>
</comment>
<evidence type="ECO:0000256" key="19">
    <source>
        <dbReference type="HAMAP-Rule" id="MF_00719"/>
    </source>
</evidence>
<evidence type="ECO:0000256" key="12">
    <source>
        <dbReference type="ARBA" id="ARBA00022989"/>
    </source>
</evidence>